<evidence type="ECO:0000313" key="3">
    <source>
        <dbReference type="EMBL" id="PTM95399.1"/>
    </source>
</evidence>
<keyword evidence="1" id="KW-0732">Signal</keyword>
<dbReference type="RefSeq" id="WP_108003101.1">
    <property type="nucleotide sequence ID" value="NZ_JBHEEX010000007.1"/>
</dbReference>
<protein>
    <submittedName>
        <fullName evidence="3">Uncharacterized protein YigE (DUF2233 family)</fullName>
    </submittedName>
</protein>
<evidence type="ECO:0000259" key="2">
    <source>
        <dbReference type="Pfam" id="PF09992"/>
    </source>
</evidence>
<feature type="domain" description="Phosphodiester glycosidase" evidence="2">
    <location>
        <begin position="79"/>
        <end position="227"/>
    </location>
</feature>
<evidence type="ECO:0000313" key="4">
    <source>
        <dbReference type="Proteomes" id="UP000241247"/>
    </source>
</evidence>
<feature type="signal peptide" evidence="1">
    <location>
        <begin position="1"/>
        <end position="24"/>
    </location>
</feature>
<name>A0A2T5B8T2_MYCDI</name>
<proteinExistence type="predicted"/>
<organism evidence="3 4">
    <name type="scientific">Mycoplana dimorpha</name>
    <dbReference type="NCBI Taxonomy" id="28320"/>
    <lineage>
        <taxon>Bacteria</taxon>
        <taxon>Pseudomonadati</taxon>
        <taxon>Pseudomonadota</taxon>
        <taxon>Alphaproteobacteria</taxon>
        <taxon>Hyphomicrobiales</taxon>
        <taxon>Rhizobiaceae</taxon>
        <taxon>Mycoplana</taxon>
    </lineage>
</organism>
<sequence length="251" mass="27323">MTLRHRLSALALALSAFAPVAAGAGDHCREVDHLSETYTVCTFDPALEAIRIYGVPEGTTQPATYAALRDRLRDDREALIFGMNAGMYHPDYSPVGLLVEDGKERSPLNLSDGEGNFFLKPNGVFYIGHGTAGVMETGAYAAARPQTIHATQSGPMLVIDGAIHPRFLPQSDSLNIRNGVGMLPDGRVAFAISRRPVRFHDFATLFRDRLGCRNALYLDGSISSLYAPEVRRNDRLAQMGTVVMVVGTLPY</sequence>
<feature type="chain" id="PRO_5015698091" evidence="1">
    <location>
        <begin position="25"/>
        <end position="251"/>
    </location>
</feature>
<dbReference type="OrthoDB" id="5515706at2"/>
<keyword evidence="4" id="KW-1185">Reference proteome</keyword>
<evidence type="ECO:0000256" key="1">
    <source>
        <dbReference type="SAM" id="SignalP"/>
    </source>
</evidence>
<dbReference type="Proteomes" id="UP000241247">
    <property type="component" value="Unassembled WGS sequence"/>
</dbReference>
<dbReference type="Pfam" id="PF09992">
    <property type="entry name" value="NAGPA"/>
    <property type="match status" value="1"/>
</dbReference>
<comment type="caution">
    <text evidence="3">The sequence shown here is derived from an EMBL/GenBank/DDBJ whole genome shotgun (WGS) entry which is preliminary data.</text>
</comment>
<dbReference type="AlphaFoldDB" id="A0A2T5B8T2"/>
<accession>A0A2T5B8T2</accession>
<dbReference type="InterPro" id="IPR018711">
    <property type="entry name" value="NAGPA"/>
</dbReference>
<reference evidence="3 4" key="1">
    <citation type="submission" date="2018-04" db="EMBL/GenBank/DDBJ databases">
        <title>Genomic Encyclopedia of Type Strains, Phase IV (KMG-IV): sequencing the most valuable type-strain genomes for metagenomic binning, comparative biology and taxonomic classification.</title>
        <authorList>
            <person name="Goeker M."/>
        </authorList>
    </citation>
    <scope>NUCLEOTIDE SEQUENCE [LARGE SCALE GENOMIC DNA]</scope>
    <source>
        <strain evidence="3 4">DSM 7138</strain>
    </source>
</reference>
<dbReference type="EMBL" id="PZZZ01000004">
    <property type="protein sequence ID" value="PTM95399.1"/>
    <property type="molecule type" value="Genomic_DNA"/>
</dbReference>
<gene>
    <name evidence="3" type="ORF">C7449_104478</name>
</gene>